<comment type="caution">
    <text evidence="1">The sequence shown here is derived from an EMBL/GenBank/DDBJ whole genome shotgun (WGS) entry which is preliminary data.</text>
</comment>
<organism evidence="1 2">
    <name type="scientific">Portibacter lacus</name>
    <dbReference type="NCBI Taxonomy" id="1099794"/>
    <lineage>
        <taxon>Bacteria</taxon>
        <taxon>Pseudomonadati</taxon>
        <taxon>Bacteroidota</taxon>
        <taxon>Saprospiria</taxon>
        <taxon>Saprospirales</taxon>
        <taxon>Haliscomenobacteraceae</taxon>
        <taxon>Portibacter</taxon>
    </lineage>
</organism>
<dbReference type="AlphaFoldDB" id="A0AA37SR54"/>
<dbReference type="Proteomes" id="UP001156666">
    <property type="component" value="Unassembled WGS sequence"/>
</dbReference>
<reference evidence="1" key="1">
    <citation type="journal article" date="2014" name="Int. J. Syst. Evol. Microbiol.">
        <title>Complete genome sequence of Corynebacterium casei LMG S-19264T (=DSM 44701T), isolated from a smear-ripened cheese.</title>
        <authorList>
            <consortium name="US DOE Joint Genome Institute (JGI-PGF)"/>
            <person name="Walter F."/>
            <person name="Albersmeier A."/>
            <person name="Kalinowski J."/>
            <person name="Ruckert C."/>
        </authorList>
    </citation>
    <scope>NUCLEOTIDE SEQUENCE</scope>
    <source>
        <strain evidence="1">NBRC 108769</strain>
    </source>
</reference>
<proteinExistence type="predicted"/>
<accession>A0AA37SR54</accession>
<evidence type="ECO:0000313" key="2">
    <source>
        <dbReference type="Proteomes" id="UP001156666"/>
    </source>
</evidence>
<keyword evidence="2" id="KW-1185">Reference proteome</keyword>
<gene>
    <name evidence="1" type="ORF">GCM10007940_18710</name>
</gene>
<protein>
    <submittedName>
        <fullName evidence="1">Uncharacterized protein</fullName>
    </submittedName>
</protein>
<name>A0AA37SR54_9BACT</name>
<dbReference type="EMBL" id="BSOH01000010">
    <property type="protein sequence ID" value="GLR17256.1"/>
    <property type="molecule type" value="Genomic_DNA"/>
</dbReference>
<evidence type="ECO:0000313" key="1">
    <source>
        <dbReference type="EMBL" id="GLR17256.1"/>
    </source>
</evidence>
<sequence length="425" mass="48915">MIGFFLLVNAFSSVAQEDNDMKGMIEIIKLFRALDDEMSSPNYLEPLLISDTILSNTRGTNFEETALTIISNLYSWVGEYQKSLELYSKTFEVAALTDNQPIDLNGFIAVDAVQEIIELAGQYDVIFINDVGHRPEKSVFVTMLLEDLMNQGYTKIVFDEIDSTKGMINLSKIPTENLSLKALAPNYANLVRTSLSLGYEIVLYPYISITNYRNRDSIFALEIFDQQNIDMAKMIVFYNKDIINASEKTLAYWLELLTGKAVLNIDQIKYSEEHDQIFESPFYQKAVELNKSKLPFILKNKDDYFQDDTNEGFDFYVFHPRTSYTSGRASWETDYVLGNKKYLINLPKEIYQNIPEGALIQVFYKQEFDSGIPIDQILYKGYEDTNKPIVVPEGRFILRVEGMERSNLLQFEFTYDLENGLAILK</sequence>
<reference evidence="1" key="2">
    <citation type="submission" date="2023-01" db="EMBL/GenBank/DDBJ databases">
        <title>Draft genome sequence of Portibacter lacus strain NBRC 108769.</title>
        <authorList>
            <person name="Sun Q."/>
            <person name="Mori K."/>
        </authorList>
    </citation>
    <scope>NUCLEOTIDE SEQUENCE</scope>
    <source>
        <strain evidence="1">NBRC 108769</strain>
    </source>
</reference>